<evidence type="ECO:0000313" key="2">
    <source>
        <dbReference type="EMBL" id="GJQ10001.1"/>
    </source>
</evidence>
<gene>
    <name evidence="2" type="ORF">GpartN1_g1792.t1</name>
</gene>
<reference evidence="2" key="1">
    <citation type="journal article" date="2022" name="Proc. Natl. Acad. Sci. U.S.A.">
        <title>Life cycle and functional genomics of the unicellular red alga Galdieria for elucidating algal and plant evolution and industrial use.</title>
        <authorList>
            <person name="Hirooka S."/>
            <person name="Itabashi T."/>
            <person name="Ichinose T.M."/>
            <person name="Onuma R."/>
            <person name="Fujiwara T."/>
            <person name="Yamashita S."/>
            <person name="Jong L.W."/>
            <person name="Tomita R."/>
            <person name="Iwane A.H."/>
            <person name="Miyagishima S.Y."/>
        </authorList>
    </citation>
    <scope>NUCLEOTIDE SEQUENCE</scope>
    <source>
        <strain evidence="2">NBRC 102759</strain>
    </source>
</reference>
<evidence type="ECO:0000313" key="3">
    <source>
        <dbReference type="Proteomes" id="UP001061958"/>
    </source>
</evidence>
<dbReference type="EMBL" id="BQMJ01000012">
    <property type="protein sequence ID" value="GJQ10001.1"/>
    <property type="molecule type" value="Genomic_DNA"/>
</dbReference>
<reference evidence="2" key="2">
    <citation type="submission" date="2022-01" db="EMBL/GenBank/DDBJ databases">
        <authorList>
            <person name="Hirooka S."/>
            <person name="Miyagishima S.Y."/>
        </authorList>
    </citation>
    <scope>NUCLEOTIDE SEQUENCE</scope>
    <source>
        <strain evidence="2">NBRC 102759</strain>
    </source>
</reference>
<keyword evidence="1" id="KW-0732">Signal</keyword>
<dbReference type="AlphaFoldDB" id="A0A9C7UNY9"/>
<name>A0A9C7UNY9_9RHOD</name>
<protein>
    <submittedName>
        <fullName evidence="2">Uncharacterized protein</fullName>
    </submittedName>
</protein>
<proteinExistence type="predicted"/>
<comment type="caution">
    <text evidence="2">The sequence shown here is derived from an EMBL/GenBank/DDBJ whole genome shotgun (WGS) entry which is preliminary data.</text>
</comment>
<accession>A0A9C7UNY9</accession>
<feature type="signal peptide" evidence="1">
    <location>
        <begin position="1"/>
        <end position="18"/>
    </location>
</feature>
<dbReference type="Proteomes" id="UP001061958">
    <property type="component" value="Unassembled WGS sequence"/>
</dbReference>
<feature type="chain" id="PRO_5038535676" evidence="1">
    <location>
        <begin position="19"/>
        <end position="92"/>
    </location>
</feature>
<evidence type="ECO:0000256" key="1">
    <source>
        <dbReference type="SAM" id="SignalP"/>
    </source>
</evidence>
<keyword evidence="3" id="KW-1185">Reference proteome</keyword>
<sequence>MLRTNFTAFLAGVTVASSAGYVKLQRDVKYAGSVLTSSIEEWSNEVTQTTQELDCKVQFLEKELNRVRGLASVGNEVNLDRGMHSKEGGSNS</sequence>
<organism evidence="2 3">
    <name type="scientific">Galdieria partita</name>
    <dbReference type="NCBI Taxonomy" id="83374"/>
    <lineage>
        <taxon>Eukaryota</taxon>
        <taxon>Rhodophyta</taxon>
        <taxon>Bangiophyceae</taxon>
        <taxon>Galdieriales</taxon>
        <taxon>Galdieriaceae</taxon>
        <taxon>Galdieria</taxon>
    </lineage>
</organism>
<dbReference type="OrthoDB" id="10346670at2759"/>